<comment type="caution">
    <text evidence="2">The sequence shown here is derived from an EMBL/GenBank/DDBJ whole genome shotgun (WGS) entry which is preliminary data.</text>
</comment>
<sequence>MIRKTMTAALAAAFLTTLPAFAQGTTTAVTLPDGYSAVEFSTLTADDLNNLALYDQGGNEIGKLSVTAGEPGTLVADVGTWLGQEGHSVQLEPGHLHIFRNAAGETRGYVTITKDEIGALPVHPGTR</sequence>
<reference evidence="2 3" key="1">
    <citation type="submission" date="2018-11" db="EMBL/GenBank/DDBJ databases">
        <title>Gemmobacter sp. nov., YIM 102744-1 draft genome.</title>
        <authorList>
            <person name="Li G."/>
            <person name="Jiang Y."/>
        </authorList>
    </citation>
    <scope>NUCLEOTIDE SEQUENCE [LARGE SCALE GENOMIC DNA]</scope>
    <source>
        <strain evidence="2 3">YIM 102744-1</strain>
    </source>
</reference>
<name>A0A3P3DFZ8_9RHOB</name>
<organism evidence="2 3">
    <name type="scientific">Falsigemmobacter faecalis</name>
    <dbReference type="NCBI Taxonomy" id="2488730"/>
    <lineage>
        <taxon>Bacteria</taxon>
        <taxon>Pseudomonadati</taxon>
        <taxon>Pseudomonadota</taxon>
        <taxon>Alphaproteobacteria</taxon>
        <taxon>Rhodobacterales</taxon>
        <taxon>Paracoccaceae</taxon>
        <taxon>Falsigemmobacter</taxon>
    </lineage>
</organism>
<dbReference type="RefSeq" id="WP_124965497.1">
    <property type="nucleotide sequence ID" value="NZ_RRAZ01000019.1"/>
</dbReference>
<dbReference type="AlphaFoldDB" id="A0A3P3DFZ8"/>
<gene>
    <name evidence="2" type="ORF">EG244_13385</name>
</gene>
<dbReference type="OrthoDB" id="7876889at2"/>
<proteinExistence type="predicted"/>
<accession>A0A3P3DFZ8</accession>
<dbReference type="Proteomes" id="UP000282125">
    <property type="component" value="Unassembled WGS sequence"/>
</dbReference>
<feature type="chain" id="PRO_5018158891" evidence="1">
    <location>
        <begin position="23"/>
        <end position="127"/>
    </location>
</feature>
<keyword evidence="1" id="KW-0732">Signal</keyword>
<evidence type="ECO:0000313" key="2">
    <source>
        <dbReference type="EMBL" id="RRH73207.1"/>
    </source>
</evidence>
<evidence type="ECO:0000313" key="3">
    <source>
        <dbReference type="Proteomes" id="UP000282125"/>
    </source>
</evidence>
<feature type="signal peptide" evidence="1">
    <location>
        <begin position="1"/>
        <end position="22"/>
    </location>
</feature>
<evidence type="ECO:0000256" key="1">
    <source>
        <dbReference type="SAM" id="SignalP"/>
    </source>
</evidence>
<dbReference type="EMBL" id="RRAZ01000019">
    <property type="protein sequence ID" value="RRH73207.1"/>
    <property type="molecule type" value="Genomic_DNA"/>
</dbReference>
<keyword evidence="3" id="KW-1185">Reference proteome</keyword>
<protein>
    <submittedName>
        <fullName evidence="2">Uncharacterized protein</fullName>
    </submittedName>
</protein>